<evidence type="ECO:0000256" key="1">
    <source>
        <dbReference type="ARBA" id="ARBA00006795"/>
    </source>
</evidence>
<dbReference type="Gene3D" id="3.30.428.10">
    <property type="entry name" value="HIT-like"/>
    <property type="match status" value="1"/>
</dbReference>
<keyword evidence="3" id="KW-0472">Membrane</keyword>
<name>A0A8B8G815_9HEMI</name>
<protein>
    <submittedName>
        <fullName evidence="7">CWF19-like protein 2</fullName>
    </submittedName>
</protein>
<dbReference type="GeneID" id="112689301"/>
<dbReference type="OrthoDB" id="2113965at2759"/>
<dbReference type="AlphaFoldDB" id="A0A8B8G815"/>
<feature type="compositionally biased region" description="Basic and acidic residues" evidence="2">
    <location>
        <begin position="95"/>
        <end position="120"/>
    </location>
</feature>
<feature type="transmembrane region" description="Helical" evidence="3">
    <location>
        <begin position="20"/>
        <end position="40"/>
    </location>
</feature>
<sequence length="703" mass="83007">MGKKSHKKEHKKKSNKKKKYVSFSNCNIDFIKYSLIMLIYRSSSSSSSSSISSDDQWIEKNIKISSPKQAFIKPKEESDNWMDFVCNTSTEIEKKTISKNKDIEDAKARMEKPGQSERELNPYWKNGGSGLPPIKPLSHHKGFLKPKIDDDDDYHCNSQQHSNSSKSIYGRQSWKKHDRRDDGKYSNEKRDNEERYRQHREYDQKTVVREKHHREHSNEKKEDKNKHYKEHFNDRSEVERNKYFKDYGNKKKEVKDKQFKEHDYKRESKSKHYKDSDNEETNEIVHKKYKIEEPNEHIEKKINTECIDTPLTDSELNALAAKQIKAELLGNTKLAEELKQKLDLARSISLKNNVINKIKQKEEFVLLTRTSSKGFSYPVKQAHGDKNDGRKKKREKVLTHEDGKRVRYFDDDDKYSLKSMFEKEMTSTAEDSNMEFVKLSRKVNSRDDEDDVFVERASEKRSAKVSEKEIKRAIDEHKRTEKILNSCRYCFDSEEMLKHLFIAKGEKCYLCLPSYKSLTEGHCLIVPIYHYACATDIDEDVWTEMQVFRKVLTSMFKEQDEDVVFFESAMRLHNMPHMVWNCVPVPIEIGDTAPIYFKKAILECETEWAINKKVVDLSSKDIRRAVPKGLPYFAVDFGMQGGYAHVIEDEKMFPNNFAEEIIGGMMDLDHNTWRKRQKEPIEEQLQKTTKFLEMWKDYDFTKK</sequence>
<dbReference type="InterPro" id="IPR036265">
    <property type="entry name" value="HIT-like_sf"/>
</dbReference>
<evidence type="ECO:0000259" key="4">
    <source>
        <dbReference type="Pfam" id="PF04676"/>
    </source>
</evidence>
<evidence type="ECO:0000256" key="3">
    <source>
        <dbReference type="SAM" id="Phobius"/>
    </source>
</evidence>
<dbReference type="PANTHER" id="PTHR12072:SF5">
    <property type="entry name" value="CWF19-LIKE PROTEIN 2"/>
    <property type="match status" value="1"/>
</dbReference>
<dbReference type="GO" id="GO:0000398">
    <property type="term" value="P:mRNA splicing, via spliceosome"/>
    <property type="evidence" value="ECO:0007669"/>
    <property type="project" value="TreeGrafter"/>
</dbReference>
<dbReference type="InterPro" id="IPR006768">
    <property type="entry name" value="Cwf19-like_C_dom-1"/>
</dbReference>
<feature type="compositionally biased region" description="Basic and acidic residues" evidence="2">
    <location>
        <begin position="216"/>
        <end position="267"/>
    </location>
</feature>
<dbReference type="GO" id="GO:0071014">
    <property type="term" value="C:post-mRNA release spliceosomal complex"/>
    <property type="evidence" value="ECO:0007669"/>
    <property type="project" value="TreeGrafter"/>
</dbReference>
<keyword evidence="3" id="KW-1133">Transmembrane helix</keyword>
<evidence type="ECO:0000259" key="5">
    <source>
        <dbReference type="Pfam" id="PF04677"/>
    </source>
</evidence>
<keyword evidence="6" id="KW-1185">Reference proteome</keyword>
<dbReference type="PANTHER" id="PTHR12072">
    <property type="entry name" value="CWF19, CELL CYCLE CONTROL PROTEIN"/>
    <property type="match status" value="1"/>
</dbReference>
<feature type="domain" description="Cwf19-like protein C-terminal" evidence="4">
    <location>
        <begin position="607"/>
        <end position="701"/>
    </location>
</feature>
<reference evidence="7" key="1">
    <citation type="submission" date="2025-08" db="UniProtKB">
        <authorList>
            <consortium name="RefSeq"/>
        </authorList>
    </citation>
    <scope>IDENTIFICATION</scope>
    <source>
        <tissue evidence="7">Whole body</tissue>
    </source>
</reference>
<feature type="compositionally biased region" description="Basic and acidic residues" evidence="2">
    <location>
        <begin position="179"/>
        <end position="209"/>
    </location>
</feature>
<dbReference type="Pfam" id="PF04676">
    <property type="entry name" value="CwfJ_C_2"/>
    <property type="match status" value="1"/>
</dbReference>
<dbReference type="InterPro" id="IPR040194">
    <property type="entry name" value="Cwf19-like"/>
</dbReference>
<dbReference type="Proteomes" id="UP000694846">
    <property type="component" value="Unplaced"/>
</dbReference>
<evidence type="ECO:0000256" key="2">
    <source>
        <dbReference type="SAM" id="MobiDB-lite"/>
    </source>
</evidence>
<comment type="similarity">
    <text evidence="1">Belongs to the CWF19 family.</text>
</comment>
<keyword evidence="3" id="KW-0812">Transmembrane</keyword>
<feature type="region of interest" description="Disordered" evidence="2">
    <location>
        <begin position="95"/>
        <end position="285"/>
    </location>
</feature>
<dbReference type="RefSeq" id="XP_025418731.1">
    <property type="nucleotide sequence ID" value="XM_025562946.1"/>
</dbReference>
<dbReference type="Pfam" id="PF04677">
    <property type="entry name" value="CwfJ_C_1"/>
    <property type="match status" value="1"/>
</dbReference>
<evidence type="ECO:0000313" key="6">
    <source>
        <dbReference type="Proteomes" id="UP000694846"/>
    </source>
</evidence>
<dbReference type="SUPFAM" id="SSF54197">
    <property type="entry name" value="HIT-like"/>
    <property type="match status" value="1"/>
</dbReference>
<proteinExistence type="inferred from homology"/>
<feature type="compositionally biased region" description="Polar residues" evidence="2">
    <location>
        <begin position="156"/>
        <end position="167"/>
    </location>
</feature>
<dbReference type="InterPro" id="IPR006767">
    <property type="entry name" value="Cwf19-like_C_dom-2"/>
</dbReference>
<gene>
    <name evidence="7" type="primary">LOC112689301</name>
</gene>
<organism evidence="6 7">
    <name type="scientific">Sipha flava</name>
    <name type="common">yellow sugarcane aphid</name>
    <dbReference type="NCBI Taxonomy" id="143950"/>
    <lineage>
        <taxon>Eukaryota</taxon>
        <taxon>Metazoa</taxon>
        <taxon>Ecdysozoa</taxon>
        <taxon>Arthropoda</taxon>
        <taxon>Hexapoda</taxon>
        <taxon>Insecta</taxon>
        <taxon>Pterygota</taxon>
        <taxon>Neoptera</taxon>
        <taxon>Paraneoptera</taxon>
        <taxon>Hemiptera</taxon>
        <taxon>Sternorrhyncha</taxon>
        <taxon>Aphidomorpha</taxon>
        <taxon>Aphidoidea</taxon>
        <taxon>Aphididae</taxon>
        <taxon>Sipha</taxon>
    </lineage>
</organism>
<feature type="domain" description="Cwf19-like C-terminal" evidence="5">
    <location>
        <begin position="475"/>
        <end position="598"/>
    </location>
</feature>
<evidence type="ECO:0000313" key="7">
    <source>
        <dbReference type="RefSeq" id="XP_025418731.1"/>
    </source>
</evidence>
<accession>A0A8B8G815</accession>